<dbReference type="InterPro" id="IPR011704">
    <property type="entry name" value="ATPase_dyneun-rel_AAA"/>
</dbReference>
<dbReference type="AlphaFoldDB" id="A0A5B7ZQU0"/>
<dbReference type="GO" id="GO:0016887">
    <property type="term" value="F:ATP hydrolysis activity"/>
    <property type="evidence" value="ECO:0007669"/>
    <property type="project" value="InterPro"/>
</dbReference>
<accession>A0A5B7ZQU0</accession>
<dbReference type="InterPro" id="IPR027417">
    <property type="entry name" value="P-loop_NTPase"/>
</dbReference>
<gene>
    <name evidence="3" type="ORF">FHQ07_06525</name>
</gene>
<keyword evidence="4" id="KW-1185">Reference proteome</keyword>
<sequence>MTQFTWIPTFRAIAEWLRTYRTRQPDLITVLHKVGITSGLEDRDENENSIPLDEIDPFTFYCLFTKYGVDQRLKLVARLIETAGISATLPTDFDGVPSANAMKVWMFPFKAQREPWMVSTLWDLFEQALRGEVKGETFNRCLTIKNTGFAKLTECLFYIAPEKYFPVDGQTKPWLAARKISLPESSWESYQAFLPRLMQASNQSFASLSHEAWVTNQAAAFTKESAIVYLDARFPGTRTGTSHIAAWHTPEGRALATDPSPKRVAIFIEMAPPFLDQEAIEPYPAERPRNHHLGAHAPALAAGKQAYLATLATLADLQKLCDWYADGAAQPSADTTSRIAEPTDMSPPPLNQILFGPPGTGKTYYTINHSLEIVDPAFLAANALDRAALTERFRELVAEERIRFVTFHQSFSYEDFVEGLRAETDRDDNLVYKVEPGVFKRLCETASGVTEAAREIGISDAPRIWKLSIDSTHASKTRDYCFTHNEARIGWGLVGDLAKVTRGSHAGYDALGTHNQNTVHSFANEVEVGDIILCIRSAEEIQAVGVVQGEYRYEPTVPAGVLSDYNNVLPVRWLATGLNLNIKNVNGGVRFTLKTLYELTRVSWPELAQALEKAGVALTSRAESSMARRLPNKGQPYVLIIDEINRGSVSRIFGELITLIEPSKRAGEVETLEVTLPYSKNPFSVPSNIYLIGTMNTADRSLAAIDIALRRRFQFIPMLPDVGVLRGISVDGVKIDAMLQGINDRIECLHGRDFQIGHAYFLKLKDSATIAALSSIFRQQVLPLLQEYFFEDWQKIAWVLSDELKSPEDQFLKRRTAVMAGLEGQDNMPEKTLWSINTKAFDRIGAYQGIKLGSIPA</sequence>
<dbReference type="Pfam" id="PF07728">
    <property type="entry name" value="AAA_5"/>
    <property type="match status" value="1"/>
</dbReference>
<feature type="region of interest" description="Disordered" evidence="1">
    <location>
        <begin position="332"/>
        <end position="351"/>
    </location>
</feature>
<dbReference type="EMBL" id="CP040871">
    <property type="protein sequence ID" value="QDA56995.1"/>
    <property type="molecule type" value="Genomic_DNA"/>
</dbReference>
<evidence type="ECO:0000313" key="3">
    <source>
        <dbReference type="EMBL" id="QDA56995.1"/>
    </source>
</evidence>
<proteinExistence type="predicted"/>
<protein>
    <submittedName>
        <fullName evidence="3">GTPase</fullName>
    </submittedName>
</protein>
<evidence type="ECO:0000256" key="1">
    <source>
        <dbReference type="SAM" id="MobiDB-lite"/>
    </source>
</evidence>
<dbReference type="GO" id="GO:0005524">
    <property type="term" value="F:ATP binding"/>
    <property type="evidence" value="ECO:0007669"/>
    <property type="project" value="InterPro"/>
</dbReference>
<name>A0A5B7ZQU0_9GAMM</name>
<dbReference type="REBASE" id="342883">
    <property type="entry name" value="TspSY21McrBCP"/>
</dbReference>
<organism evidence="3 4">
    <name type="scientific">Thermomonas aquatica</name>
    <dbReference type="NCBI Taxonomy" id="2202149"/>
    <lineage>
        <taxon>Bacteria</taxon>
        <taxon>Pseudomonadati</taxon>
        <taxon>Pseudomonadota</taxon>
        <taxon>Gammaproteobacteria</taxon>
        <taxon>Lysobacterales</taxon>
        <taxon>Lysobacteraceae</taxon>
        <taxon>Thermomonas</taxon>
    </lineage>
</organism>
<dbReference type="OrthoDB" id="9781481at2"/>
<evidence type="ECO:0000259" key="2">
    <source>
        <dbReference type="Pfam" id="PF07728"/>
    </source>
</evidence>
<dbReference type="Gene3D" id="3.40.50.300">
    <property type="entry name" value="P-loop containing nucleotide triphosphate hydrolases"/>
    <property type="match status" value="1"/>
</dbReference>
<dbReference type="Proteomes" id="UP000308149">
    <property type="component" value="Chromosome"/>
</dbReference>
<evidence type="ECO:0000313" key="4">
    <source>
        <dbReference type="Proteomes" id="UP000308149"/>
    </source>
</evidence>
<dbReference type="KEGG" id="thes:FHQ07_06525"/>
<dbReference type="SUPFAM" id="SSF52540">
    <property type="entry name" value="P-loop containing nucleoside triphosphate hydrolases"/>
    <property type="match status" value="1"/>
</dbReference>
<reference evidence="3 4" key="1">
    <citation type="submission" date="2019-06" db="EMBL/GenBank/DDBJ databases">
        <title>Thermomonas aquatica sp. nov., isolated from an industrial wastewater treatment plant.</title>
        <authorList>
            <person name="Jeon J.H."/>
            <person name="Park D.-S."/>
        </authorList>
    </citation>
    <scope>NUCLEOTIDE SEQUENCE [LARGE SCALE GENOMIC DNA]</scope>
    <source>
        <strain evidence="3 4">SY21</strain>
    </source>
</reference>
<feature type="domain" description="ATPase dynein-related AAA" evidence="2">
    <location>
        <begin position="628"/>
        <end position="713"/>
    </location>
</feature>
<dbReference type="PANTHER" id="PTHR37291">
    <property type="entry name" value="5-METHYLCYTOSINE-SPECIFIC RESTRICTION ENZYME B"/>
    <property type="match status" value="1"/>
</dbReference>
<dbReference type="InterPro" id="IPR052934">
    <property type="entry name" value="Methyl-DNA_Rec/Restrict_Enz"/>
</dbReference>
<dbReference type="PANTHER" id="PTHR37291:SF1">
    <property type="entry name" value="TYPE IV METHYL-DIRECTED RESTRICTION ENZYME ECOKMCRB SUBUNIT"/>
    <property type="match status" value="1"/>
</dbReference>